<dbReference type="Gene3D" id="1.20.1420.20">
    <property type="entry name" value="M75 peptidase, HXXE motif"/>
    <property type="match status" value="1"/>
</dbReference>
<dbReference type="EMBL" id="RJKX01000015">
    <property type="protein sequence ID" value="ROP84503.1"/>
    <property type="molecule type" value="Genomic_DNA"/>
</dbReference>
<accession>A0A3N1KRJ2</accession>
<dbReference type="RefSeq" id="WP_123692479.1">
    <property type="nucleotide sequence ID" value="NZ_AP019700.1"/>
</dbReference>
<proteinExistence type="predicted"/>
<dbReference type="OrthoDB" id="5729110at2"/>
<dbReference type="CDD" id="cd14659">
    <property type="entry name" value="Imelysin-like_IPPA"/>
    <property type="match status" value="1"/>
</dbReference>
<evidence type="ECO:0000313" key="5">
    <source>
        <dbReference type="EMBL" id="ROP84503.1"/>
    </source>
</evidence>
<dbReference type="InterPro" id="IPR018976">
    <property type="entry name" value="Imelysin-like"/>
</dbReference>
<comment type="caution">
    <text evidence="5">The sequence shown here is derived from an EMBL/GenBank/DDBJ whole genome shotgun (WGS) entry which is preliminary data.</text>
</comment>
<dbReference type="GO" id="GO:0030313">
    <property type="term" value="C:cell envelope"/>
    <property type="evidence" value="ECO:0007669"/>
    <property type="project" value="UniProtKB-SubCell"/>
</dbReference>
<dbReference type="InterPro" id="IPR038352">
    <property type="entry name" value="Imelysin_sf"/>
</dbReference>
<gene>
    <name evidence="5" type="ORF">EDC65_3857</name>
</gene>
<organism evidence="5 6">
    <name type="scientific">Stella humosa</name>
    <dbReference type="NCBI Taxonomy" id="94"/>
    <lineage>
        <taxon>Bacteria</taxon>
        <taxon>Pseudomonadati</taxon>
        <taxon>Pseudomonadota</taxon>
        <taxon>Alphaproteobacteria</taxon>
        <taxon>Rhodospirillales</taxon>
        <taxon>Stellaceae</taxon>
        <taxon>Stella</taxon>
    </lineage>
</organism>
<protein>
    <recommendedName>
        <fullName evidence="4">Imelysin-like domain-containing protein</fullName>
    </recommendedName>
</protein>
<comment type="subcellular location">
    <subcellularLocation>
        <location evidence="1">Cell envelope</location>
    </subcellularLocation>
</comment>
<evidence type="ECO:0000313" key="6">
    <source>
        <dbReference type="Proteomes" id="UP000278222"/>
    </source>
</evidence>
<evidence type="ECO:0000256" key="1">
    <source>
        <dbReference type="ARBA" id="ARBA00004196"/>
    </source>
</evidence>
<feature type="signal peptide" evidence="3">
    <location>
        <begin position="1"/>
        <end position="24"/>
    </location>
</feature>
<keyword evidence="6" id="KW-1185">Reference proteome</keyword>
<keyword evidence="2 3" id="KW-0732">Signal</keyword>
<evidence type="ECO:0000256" key="2">
    <source>
        <dbReference type="ARBA" id="ARBA00022729"/>
    </source>
</evidence>
<dbReference type="InterPro" id="IPR034984">
    <property type="entry name" value="Imelysin-like_IPPA"/>
</dbReference>
<name>A0A3N1KRJ2_9PROT</name>
<feature type="domain" description="Imelysin-like" evidence="4">
    <location>
        <begin position="45"/>
        <end position="349"/>
    </location>
</feature>
<dbReference type="Pfam" id="PF09375">
    <property type="entry name" value="Peptidase_M75"/>
    <property type="match status" value="1"/>
</dbReference>
<evidence type="ECO:0000259" key="4">
    <source>
        <dbReference type="Pfam" id="PF09375"/>
    </source>
</evidence>
<reference evidence="5 6" key="1">
    <citation type="submission" date="2018-11" db="EMBL/GenBank/DDBJ databases">
        <title>Genomic Encyclopedia of Type Strains, Phase IV (KMG-IV): sequencing the most valuable type-strain genomes for metagenomic binning, comparative biology and taxonomic classification.</title>
        <authorList>
            <person name="Goeker M."/>
        </authorList>
    </citation>
    <scope>NUCLEOTIDE SEQUENCE [LARGE SCALE GENOMIC DNA]</scope>
    <source>
        <strain evidence="5 6">DSM 5900</strain>
    </source>
</reference>
<feature type="chain" id="PRO_5018186569" description="Imelysin-like domain-containing protein" evidence="3">
    <location>
        <begin position="25"/>
        <end position="370"/>
    </location>
</feature>
<dbReference type="Proteomes" id="UP000278222">
    <property type="component" value="Unassembled WGS sequence"/>
</dbReference>
<sequence>MPGLILRLFLLLSAFVLPVAGGQAADLDEAVYRRLNEALATGYVVPRYAALEKATAALEAGAKTFCAAPSRTHLVELRRRYVEASDAWQRIQHVRFGPVEYFSRSARFAFWPDPRNSVGRALEELLKAEPAALDPAALARGNVAGQGFPALERLMFADGTEGLLLAGDDGARRRCAVLHALTVNLARMAADVHHEWTGGDRPFLKVLAGAGGTDSPYQQPSEATLDFVKALHLSVELVSDHKLARPLGQAIQAARPRLAEAWRSGRSLDNVRLDLAAGADLYGAADGFSAVVKGPAKDVALDELLRRAFAQTRASAEAIQGPLESAVEDAKRRPAIERLVRETAALKALIAQRLTEALGIPLGFNALDGD</sequence>
<evidence type="ECO:0000256" key="3">
    <source>
        <dbReference type="SAM" id="SignalP"/>
    </source>
</evidence>
<dbReference type="AlphaFoldDB" id="A0A3N1KRJ2"/>